<keyword evidence="2" id="KW-1185">Reference proteome</keyword>
<name>A0A1I2HRE4_9BACT</name>
<proteinExistence type="predicted"/>
<protein>
    <recommendedName>
        <fullName evidence="3">Lipoprotein</fullName>
    </recommendedName>
</protein>
<evidence type="ECO:0008006" key="3">
    <source>
        <dbReference type="Google" id="ProtNLM"/>
    </source>
</evidence>
<evidence type="ECO:0000313" key="1">
    <source>
        <dbReference type="EMBL" id="SFF32714.1"/>
    </source>
</evidence>
<reference evidence="1 2" key="1">
    <citation type="submission" date="2016-10" db="EMBL/GenBank/DDBJ databases">
        <authorList>
            <person name="de Groot N.N."/>
        </authorList>
    </citation>
    <scope>NUCLEOTIDE SEQUENCE [LARGE SCALE GENOMIC DNA]</scope>
    <source>
        <strain evidence="1 2">DSM 26130</strain>
    </source>
</reference>
<sequence>MERYRQRISSGLLIGLISIACTDHTPPTDPPPAVVNCQLANGMTRPYPCEFTIEKLIFLGNDGSTIGEVTPTASHITLSIAKAKTNTLSGNAGSITYVVKAVVRRQNAPSFAVTSGYVLSFAFVTKALQSDPRPILTATQGFPMAINQQLETSFELRFNYSKSGSSVTFENGPQSFFIENDVTTTKFATVSSVPVSDKAEASINLLPAIVE</sequence>
<dbReference type="EMBL" id="FOLQ01000048">
    <property type="protein sequence ID" value="SFF32714.1"/>
    <property type="molecule type" value="Genomic_DNA"/>
</dbReference>
<dbReference type="Proteomes" id="UP000198598">
    <property type="component" value="Unassembled WGS sequence"/>
</dbReference>
<evidence type="ECO:0000313" key="2">
    <source>
        <dbReference type="Proteomes" id="UP000198598"/>
    </source>
</evidence>
<accession>A0A1I2HRE4</accession>
<dbReference type="AlphaFoldDB" id="A0A1I2HRE4"/>
<organism evidence="1 2">
    <name type="scientific">Spirosoma endophyticum</name>
    <dbReference type="NCBI Taxonomy" id="662367"/>
    <lineage>
        <taxon>Bacteria</taxon>
        <taxon>Pseudomonadati</taxon>
        <taxon>Bacteroidota</taxon>
        <taxon>Cytophagia</taxon>
        <taxon>Cytophagales</taxon>
        <taxon>Cytophagaceae</taxon>
        <taxon>Spirosoma</taxon>
    </lineage>
</organism>
<gene>
    <name evidence="1" type="ORF">SAMN05216167_1489</name>
</gene>
<dbReference type="PROSITE" id="PS51257">
    <property type="entry name" value="PROKAR_LIPOPROTEIN"/>
    <property type="match status" value="1"/>
</dbReference>